<reference evidence="7 8" key="1">
    <citation type="journal article" date="2019" name="Nat. Plants">
        <title>Stout camphor tree genome fills gaps in understanding of flowering plant genome evolution.</title>
        <authorList>
            <person name="Chaw S.M."/>
            <person name="Liu Y.C."/>
            <person name="Wu Y.W."/>
            <person name="Wang H.Y."/>
            <person name="Lin C.I."/>
            <person name="Wu C.S."/>
            <person name="Ke H.M."/>
            <person name="Chang L.Y."/>
            <person name="Hsu C.Y."/>
            <person name="Yang H.T."/>
            <person name="Sudianto E."/>
            <person name="Hsu M.H."/>
            <person name="Wu K.P."/>
            <person name="Wang L.N."/>
            <person name="Leebens-Mack J.H."/>
            <person name="Tsai I.J."/>
        </authorList>
    </citation>
    <scope>NUCLEOTIDE SEQUENCE [LARGE SCALE GENOMIC DNA]</scope>
    <source>
        <strain evidence="8">cv. Chaw 1501</strain>
        <tissue evidence="7">Young leaves</tissue>
    </source>
</reference>
<feature type="domain" description="Nudix hydrolase" evidence="6">
    <location>
        <begin position="19"/>
        <end position="166"/>
    </location>
</feature>
<dbReference type="OrthoDB" id="2011998at2759"/>
<dbReference type="InterPro" id="IPR020084">
    <property type="entry name" value="NUDIX_hydrolase_CS"/>
</dbReference>
<dbReference type="InterPro" id="IPR015797">
    <property type="entry name" value="NUDIX_hydrolase-like_dom_sf"/>
</dbReference>
<dbReference type="CDD" id="cd04666">
    <property type="entry name" value="NUDIX_DIPP2_like_Nudt4"/>
    <property type="match status" value="1"/>
</dbReference>
<dbReference type="SUPFAM" id="SSF55811">
    <property type="entry name" value="Nudix"/>
    <property type="match status" value="1"/>
</dbReference>
<dbReference type="GO" id="GO:0046872">
    <property type="term" value="F:metal ion binding"/>
    <property type="evidence" value="ECO:0007669"/>
    <property type="project" value="UniProtKB-KW"/>
</dbReference>
<dbReference type="AlphaFoldDB" id="A0A443PYZ7"/>
<evidence type="ECO:0000256" key="2">
    <source>
        <dbReference type="ARBA" id="ARBA00005582"/>
    </source>
</evidence>
<name>A0A443PYZ7_9MAGN</name>
<evidence type="ECO:0000256" key="5">
    <source>
        <dbReference type="ARBA" id="ARBA00022842"/>
    </source>
</evidence>
<keyword evidence="8" id="KW-1185">Reference proteome</keyword>
<dbReference type="Gene3D" id="3.90.79.10">
    <property type="entry name" value="Nucleoside Triphosphate Pyrophosphohydrolase"/>
    <property type="match status" value="1"/>
</dbReference>
<dbReference type="STRING" id="337451.A0A443PYZ7"/>
<comment type="similarity">
    <text evidence="2">Belongs to the Nudix hydrolase family.</text>
</comment>
<evidence type="ECO:0000256" key="4">
    <source>
        <dbReference type="ARBA" id="ARBA00022801"/>
    </source>
</evidence>
<evidence type="ECO:0000256" key="1">
    <source>
        <dbReference type="ARBA" id="ARBA00001946"/>
    </source>
</evidence>
<dbReference type="GO" id="GO:0005634">
    <property type="term" value="C:nucleus"/>
    <property type="evidence" value="ECO:0007669"/>
    <property type="project" value="TreeGrafter"/>
</dbReference>
<evidence type="ECO:0000313" key="7">
    <source>
        <dbReference type="EMBL" id="RWR95974.1"/>
    </source>
</evidence>
<dbReference type="PANTHER" id="PTHR12629">
    <property type="entry name" value="DIPHOSPHOINOSITOL POLYPHOSPHATE PHOSPHOHYDROLASE"/>
    <property type="match status" value="1"/>
</dbReference>
<dbReference type="InterPro" id="IPR047198">
    <property type="entry name" value="DDP-like_NUDIX"/>
</dbReference>
<organism evidence="7 8">
    <name type="scientific">Cinnamomum micranthum f. kanehirae</name>
    <dbReference type="NCBI Taxonomy" id="337451"/>
    <lineage>
        <taxon>Eukaryota</taxon>
        <taxon>Viridiplantae</taxon>
        <taxon>Streptophyta</taxon>
        <taxon>Embryophyta</taxon>
        <taxon>Tracheophyta</taxon>
        <taxon>Spermatophyta</taxon>
        <taxon>Magnoliopsida</taxon>
        <taxon>Magnoliidae</taxon>
        <taxon>Laurales</taxon>
        <taxon>Lauraceae</taxon>
        <taxon>Cinnamomum</taxon>
    </lineage>
</organism>
<keyword evidence="4 7" id="KW-0378">Hydrolase</keyword>
<keyword evidence="5" id="KW-0460">Magnesium</keyword>
<dbReference type="PANTHER" id="PTHR12629:SF42">
    <property type="entry name" value="OS02G0734300 PROTEIN"/>
    <property type="match status" value="1"/>
</dbReference>
<comment type="caution">
    <text evidence="7">The sequence shown here is derived from an EMBL/GenBank/DDBJ whole genome shotgun (WGS) entry which is preliminary data.</text>
</comment>
<dbReference type="Pfam" id="PF00293">
    <property type="entry name" value="NUDIX"/>
    <property type="match status" value="1"/>
</dbReference>
<evidence type="ECO:0000313" key="8">
    <source>
        <dbReference type="Proteomes" id="UP000283530"/>
    </source>
</evidence>
<dbReference type="PROSITE" id="PS00893">
    <property type="entry name" value="NUDIX_BOX"/>
    <property type="match status" value="1"/>
</dbReference>
<dbReference type="GO" id="GO:0005737">
    <property type="term" value="C:cytoplasm"/>
    <property type="evidence" value="ECO:0007669"/>
    <property type="project" value="TreeGrafter"/>
</dbReference>
<dbReference type="InterPro" id="IPR000086">
    <property type="entry name" value="NUDIX_hydrolase_dom"/>
</dbReference>
<dbReference type="GO" id="GO:0016462">
    <property type="term" value="F:pyrophosphatase activity"/>
    <property type="evidence" value="ECO:0007669"/>
    <property type="project" value="InterPro"/>
</dbReference>
<gene>
    <name evidence="7" type="ORF">CKAN_02533800</name>
</gene>
<dbReference type="Proteomes" id="UP000283530">
    <property type="component" value="Unassembled WGS sequence"/>
</dbReference>
<sequence>MGVLVARTGRELQRYTATGGREVVGCIPYRMKGGMKQEDDDDRPCSNNCLDEEMEVLLITSQKGGDAIMFPKGGWEKDETKEKAACREAEEEAGVVGTLEDILGNWSFKSKRYDTLYEGHVFPLKVTKELDRWAEDKVRQRRWVTVAEAREICQQWWMKAALEKLVTRLSNTKRQNAYVEEGTEKLVEQKNWRYMKDAKERLATRLSNTKRQNAYVEEGTEKLVEQKNWRYMKDAKERLATRLSNTKRQIASVKEGTEKMVEQRNWWMKAALVILVDHLSNTIRQIVSVKEGKLWRYWWITTPTPSGRSRL</sequence>
<keyword evidence="3" id="KW-0479">Metal-binding</keyword>
<accession>A0A443PYZ7</accession>
<proteinExistence type="inferred from homology"/>
<protein>
    <submittedName>
        <fullName evidence="7">Nudix hydrolase 17, mitochondrial</fullName>
    </submittedName>
</protein>
<evidence type="ECO:0000256" key="3">
    <source>
        <dbReference type="ARBA" id="ARBA00022723"/>
    </source>
</evidence>
<dbReference type="PROSITE" id="PS51462">
    <property type="entry name" value="NUDIX"/>
    <property type="match status" value="1"/>
</dbReference>
<evidence type="ECO:0000259" key="6">
    <source>
        <dbReference type="PROSITE" id="PS51462"/>
    </source>
</evidence>
<comment type="cofactor">
    <cofactor evidence="1">
        <name>Mg(2+)</name>
        <dbReference type="ChEBI" id="CHEBI:18420"/>
    </cofactor>
</comment>
<dbReference type="EMBL" id="QPKB01000011">
    <property type="protein sequence ID" value="RWR95974.1"/>
    <property type="molecule type" value="Genomic_DNA"/>
</dbReference>